<dbReference type="PANTHER" id="PTHR12318:SF0">
    <property type="entry name" value="ACYL-COENZYME A DIPHOSPHATASE NUDT19"/>
    <property type="match status" value="1"/>
</dbReference>
<dbReference type="InterPro" id="IPR000086">
    <property type="entry name" value="NUDIX_hydrolase_dom"/>
</dbReference>
<evidence type="ECO:0000256" key="5">
    <source>
        <dbReference type="ARBA" id="ARBA00022842"/>
    </source>
</evidence>
<accession>A0ABV8RFX6</accession>
<evidence type="ECO:0000256" key="7">
    <source>
        <dbReference type="SAM" id="MobiDB-lite"/>
    </source>
</evidence>
<reference evidence="10" key="1">
    <citation type="journal article" date="2019" name="Int. J. Syst. Evol. Microbiol.">
        <title>The Global Catalogue of Microorganisms (GCM) 10K type strain sequencing project: providing services to taxonomists for standard genome sequencing and annotation.</title>
        <authorList>
            <consortium name="The Broad Institute Genomics Platform"/>
            <consortium name="The Broad Institute Genome Sequencing Center for Infectious Disease"/>
            <person name="Wu L."/>
            <person name="Ma J."/>
        </authorList>
    </citation>
    <scope>NUCLEOTIDE SEQUENCE [LARGE SCALE GENOMIC DNA]</scope>
    <source>
        <strain evidence="10">CECT 8531</strain>
    </source>
</reference>
<dbReference type="RefSeq" id="WP_381420717.1">
    <property type="nucleotide sequence ID" value="NZ_JBHSDH010000010.1"/>
</dbReference>
<feature type="compositionally biased region" description="Basic and acidic residues" evidence="7">
    <location>
        <begin position="1"/>
        <end position="11"/>
    </location>
</feature>
<keyword evidence="10" id="KW-1185">Reference proteome</keyword>
<keyword evidence="4 9" id="KW-0378">Hydrolase</keyword>
<comment type="cofactor">
    <cofactor evidence="1">
        <name>Mn(2+)</name>
        <dbReference type="ChEBI" id="CHEBI:29035"/>
    </cofactor>
</comment>
<dbReference type="PROSITE" id="PS51462">
    <property type="entry name" value="NUDIX"/>
    <property type="match status" value="1"/>
</dbReference>
<name>A0ABV8RFX6_9SPHN</name>
<feature type="region of interest" description="Disordered" evidence="7">
    <location>
        <begin position="1"/>
        <end position="20"/>
    </location>
</feature>
<protein>
    <submittedName>
        <fullName evidence="9">NUDIX hydrolase</fullName>
    </submittedName>
</protein>
<dbReference type="GO" id="GO:0016787">
    <property type="term" value="F:hydrolase activity"/>
    <property type="evidence" value="ECO:0007669"/>
    <property type="project" value="UniProtKB-KW"/>
</dbReference>
<sequence length="275" mass="30010">MTSDQNERVSERGGGSENPLAVPAATMVIMHRDPAGGAPKILMMERVKSMAFAGGAAVFPGGKVDQADFDFAAALPRDVTLGLDVPEVAARLAVIRETIEEAGLALGLHGVEDPANCDEARRALHDGEILGEVLSAQGWTPDLQKLVPWARWRPPTFERVSRVFDTRFYLVDAGGAQLNAVVDATENKRLFWASAAETLRLADEGKVKIIFPTRRNLERLAQFDSFDRAAAHAAEYPVETVLTFIDERPDGRYLCIEGRHGYPVTEEALDTALRG</sequence>
<evidence type="ECO:0000259" key="8">
    <source>
        <dbReference type="PROSITE" id="PS51462"/>
    </source>
</evidence>
<dbReference type="Proteomes" id="UP001595887">
    <property type="component" value="Unassembled WGS sequence"/>
</dbReference>
<evidence type="ECO:0000256" key="6">
    <source>
        <dbReference type="ARBA" id="ARBA00023211"/>
    </source>
</evidence>
<dbReference type="CDD" id="cd18870">
    <property type="entry name" value="NUDIX_AcylCoAdiphos_Nudt19"/>
    <property type="match status" value="1"/>
</dbReference>
<dbReference type="PANTHER" id="PTHR12318">
    <property type="entry name" value="TESTOSTERONE-REGULATED PROTEIN RP2"/>
    <property type="match status" value="1"/>
</dbReference>
<dbReference type="SUPFAM" id="SSF55811">
    <property type="entry name" value="Nudix"/>
    <property type="match status" value="1"/>
</dbReference>
<evidence type="ECO:0000313" key="10">
    <source>
        <dbReference type="Proteomes" id="UP001595887"/>
    </source>
</evidence>
<dbReference type="EMBL" id="JBHSDH010000010">
    <property type="protein sequence ID" value="MFC4291121.1"/>
    <property type="molecule type" value="Genomic_DNA"/>
</dbReference>
<evidence type="ECO:0000256" key="2">
    <source>
        <dbReference type="ARBA" id="ARBA00001946"/>
    </source>
</evidence>
<evidence type="ECO:0000256" key="3">
    <source>
        <dbReference type="ARBA" id="ARBA00022723"/>
    </source>
</evidence>
<evidence type="ECO:0000256" key="4">
    <source>
        <dbReference type="ARBA" id="ARBA00022801"/>
    </source>
</evidence>
<comment type="caution">
    <text evidence="9">The sequence shown here is derived from an EMBL/GenBank/DDBJ whole genome shotgun (WGS) entry which is preliminary data.</text>
</comment>
<evidence type="ECO:0000313" key="9">
    <source>
        <dbReference type="EMBL" id="MFC4291121.1"/>
    </source>
</evidence>
<dbReference type="InterPro" id="IPR039121">
    <property type="entry name" value="NUDT19"/>
</dbReference>
<gene>
    <name evidence="9" type="ORF">ACFOWX_01700</name>
</gene>
<comment type="cofactor">
    <cofactor evidence="2">
        <name>Mg(2+)</name>
        <dbReference type="ChEBI" id="CHEBI:18420"/>
    </cofactor>
</comment>
<feature type="domain" description="Nudix hydrolase" evidence="8">
    <location>
        <begin position="20"/>
        <end position="215"/>
    </location>
</feature>
<keyword evidence="3" id="KW-0479">Metal-binding</keyword>
<proteinExistence type="predicted"/>
<keyword evidence="5" id="KW-0460">Magnesium</keyword>
<evidence type="ECO:0000256" key="1">
    <source>
        <dbReference type="ARBA" id="ARBA00001936"/>
    </source>
</evidence>
<organism evidence="9 10">
    <name type="scientific">Sphingorhabdus arenilitoris</name>
    <dbReference type="NCBI Taxonomy" id="1490041"/>
    <lineage>
        <taxon>Bacteria</taxon>
        <taxon>Pseudomonadati</taxon>
        <taxon>Pseudomonadota</taxon>
        <taxon>Alphaproteobacteria</taxon>
        <taxon>Sphingomonadales</taxon>
        <taxon>Sphingomonadaceae</taxon>
        <taxon>Sphingorhabdus</taxon>
    </lineage>
</organism>
<keyword evidence="6" id="KW-0464">Manganese</keyword>
<dbReference type="Gene3D" id="3.90.79.10">
    <property type="entry name" value="Nucleoside Triphosphate Pyrophosphohydrolase"/>
    <property type="match status" value="1"/>
</dbReference>
<dbReference type="InterPro" id="IPR015797">
    <property type="entry name" value="NUDIX_hydrolase-like_dom_sf"/>
</dbReference>